<keyword evidence="1" id="KW-0496">Mitochondrion</keyword>
<name>A0A101LWK0_PICGL</name>
<sequence length="87" mass="9878">MKSPPILAPPIEEQPLLRAFTESLDQVCKATTTTSKEIDSSMLWNCSFLCISILATQDLALEFLTTERERSQNVYIENTNERTMGCY</sequence>
<proteinExistence type="predicted"/>
<comment type="caution">
    <text evidence="1">The sequence shown here is derived from an EMBL/GenBank/DDBJ whole genome shotgun (WGS) entry which is preliminary data.</text>
</comment>
<reference evidence="1" key="1">
    <citation type="journal article" date="2015" name="Genome Biol. Evol.">
        <title>Organellar Genomes of White Spruce (Picea glauca): Assembly and Annotation.</title>
        <authorList>
            <person name="Jackman S.D."/>
            <person name="Warren R.L."/>
            <person name="Gibb E.A."/>
            <person name="Vandervalk B.P."/>
            <person name="Mohamadi H."/>
            <person name="Chu J."/>
            <person name="Raymond A."/>
            <person name="Pleasance S."/>
            <person name="Coope R."/>
            <person name="Wildung M.R."/>
            <person name="Ritland C.E."/>
            <person name="Bousquet J."/>
            <person name="Jones S.J."/>
            <person name="Bohlmann J."/>
            <person name="Birol I."/>
        </authorList>
    </citation>
    <scope>NUCLEOTIDE SEQUENCE [LARGE SCALE GENOMIC DNA]</scope>
    <source>
        <tissue evidence="1">Flushing bud</tissue>
    </source>
</reference>
<protein>
    <submittedName>
        <fullName evidence="1">Uncharacterized protein</fullName>
    </submittedName>
</protein>
<evidence type="ECO:0000313" key="1">
    <source>
        <dbReference type="EMBL" id="KUM46692.1"/>
    </source>
</evidence>
<accession>A0A101LWK0</accession>
<dbReference type="EMBL" id="LKAM01000010">
    <property type="protein sequence ID" value="KUM46692.1"/>
    <property type="molecule type" value="Genomic_DNA"/>
</dbReference>
<organism evidence="1">
    <name type="scientific">Picea glauca</name>
    <name type="common">White spruce</name>
    <name type="synonym">Pinus glauca</name>
    <dbReference type="NCBI Taxonomy" id="3330"/>
    <lineage>
        <taxon>Eukaryota</taxon>
        <taxon>Viridiplantae</taxon>
        <taxon>Streptophyta</taxon>
        <taxon>Embryophyta</taxon>
        <taxon>Tracheophyta</taxon>
        <taxon>Spermatophyta</taxon>
        <taxon>Pinopsida</taxon>
        <taxon>Pinidae</taxon>
        <taxon>Conifers I</taxon>
        <taxon>Pinales</taxon>
        <taxon>Pinaceae</taxon>
        <taxon>Picea</taxon>
    </lineage>
</organism>
<gene>
    <name evidence="1" type="ORF">ABT39_MTgene1372</name>
</gene>
<geneLocation type="mitochondrion" evidence="1"/>
<dbReference type="AlphaFoldDB" id="A0A101LWK0"/>